<evidence type="ECO:0000313" key="9">
    <source>
        <dbReference type="EMBL" id="MDO5456997.1"/>
    </source>
</evidence>
<evidence type="ECO:0000256" key="2">
    <source>
        <dbReference type="ARBA" id="ARBA00022729"/>
    </source>
</evidence>
<keyword evidence="4" id="KW-0564">Palmitate</keyword>
<comment type="caution">
    <text evidence="9">The sequence shown here is derived from an EMBL/GenBank/DDBJ whole genome shotgun (WGS) entry which is preliminary data.</text>
</comment>
<dbReference type="Proteomes" id="UP001171751">
    <property type="component" value="Unassembled WGS sequence"/>
</dbReference>
<reference evidence="9" key="1">
    <citation type="submission" date="2023-07" db="EMBL/GenBank/DDBJ databases">
        <title>Between Cages and Wild: Unraveling the Impact of Captivity on Animal Microbiomes and Antimicrobial Resistance.</title>
        <authorList>
            <person name="Schmartz G.P."/>
            <person name="Rehner J."/>
            <person name="Schuff M.J."/>
            <person name="Becker S.L."/>
            <person name="Kravczyk M."/>
            <person name="Gurevich A."/>
            <person name="Francke R."/>
            <person name="Mueller R."/>
            <person name="Keller V."/>
            <person name="Keller A."/>
        </authorList>
    </citation>
    <scope>NUCLEOTIDE SEQUENCE</scope>
    <source>
        <strain evidence="9">S39M_St_73</strain>
    </source>
</reference>
<gene>
    <name evidence="9" type="ORF">Q4F26_01500</name>
</gene>
<dbReference type="PROSITE" id="PS51257">
    <property type="entry name" value="PROKAR_LIPOPROTEIN"/>
    <property type="match status" value="1"/>
</dbReference>
<dbReference type="Pfam" id="PF03180">
    <property type="entry name" value="Lipoprotein_9"/>
    <property type="match status" value="1"/>
</dbReference>
<evidence type="ECO:0000256" key="5">
    <source>
        <dbReference type="ARBA" id="ARBA00023288"/>
    </source>
</evidence>
<keyword evidence="2 8" id="KW-0732">Signal</keyword>
<dbReference type="PIRSF" id="PIRSF002854">
    <property type="entry name" value="MetQ"/>
    <property type="match status" value="1"/>
</dbReference>
<comment type="subcellular location">
    <subcellularLocation>
        <location evidence="1">Membrane</location>
        <topology evidence="1">Lipid-anchor</topology>
    </subcellularLocation>
</comment>
<accession>A0AA43UBQ4</accession>
<feature type="lipid moiety-binding region" description="S-diacylglycerol cysteine" evidence="7">
    <location>
        <position position="23"/>
    </location>
</feature>
<organism evidence="9 10">
    <name type="scientific">Atopococcus tabaci</name>
    <dbReference type="NCBI Taxonomy" id="269774"/>
    <lineage>
        <taxon>Bacteria</taxon>
        <taxon>Bacillati</taxon>
        <taxon>Bacillota</taxon>
        <taxon>Bacilli</taxon>
        <taxon>Lactobacillales</taxon>
        <taxon>Carnobacteriaceae</taxon>
        <taxon>Atopococcus</taxon>
    </lineage>
</organism>
<keyword evidence="5 6" id="KW-0449">Lipoprotein</keyword>
<keyword evidence="3" id="KW-0472">Membrane</keyword>
<evidence type="ECO:0000313" key="10">
    <source>
        <dbReference type="Proteomes" id="UP001171751"/>
    </source>
</evidence>
<name>A0AA43UBQ4_9LACT</name>
<dbReference type="AlphaFoldDB" id="A0AA43UBQ4"/>
<protein>
    <recommendedName>
        <fullName evidence="6">Lipoprotein</fullName>
    </recommendedName>
</protein>
<dbReference type="InterPro" id="IPR004872">
    <property type="entry name" value="Lipoprotein_NlpA"/>
</dbReference>
<sequence>MTKFKKSIVFTIALIGLLVLTACGTETDSQTGEETAGEVTQVKVGIVGEGPSNEQWYHLEEVLLEDNIELDLIVFEDYATPNTALSSGDLDLNAYQHRLFLEEYNADAGDDLVEIAATTFNPLGLYSDTISSVEEIEEGYSVAIPNDPSNGGRALILLQQAGLIQIDEEAGLLPTLDDITENIKNLDIVEIDAAQTPRAMSDQDFVVINNDHATASDLIPTEDAFYLEQIDDDTDPYVNIIAARSEDADNEIYQTIVERYQTDEVVEIIDEATKGSSIPAW</sequence>
<dbReference type="GO" id="GO:0016020">
    <property type="term" value="C:membrane"/>
    <property type="evidence" value="ECO:0007669"/>
    <property type="project" value="UniProtKB-SubCell"/>
</dbReference>
<dbReference type="SUPFAM" id="SSF53850">
    <property type="entry name" value="Periplasmic binding protein-like II"/>
    <property type="match status" value="1"/>
</dbReference>
<proteinExistence type="inferred from homology"/>
<evidence type="ECO:0000256" key="1">
    <source>
        <dbReference type="ARBA" id="ARBA00004635"/>
    </source>
</evidence>
<dbReference type="PANTHER" id="PTHR30429">
    <property type="entry name" value="D-METHIONINE-BINDING LIPOPROTEIN METQ"/>
    <property type="match status" value="1"/>
</dbReference>
<evidence type="ECO:0000256" key="3">
    <source>
        <dbReference type="ARBA" id="ARBA00023136"/>
    </source>
</evidence>
<dbReference type="PANTHER" id="PTHR30429:SF3">
    <property type="entry name" value="LIPOPROTEIN"/>
    <property type="match status" value="1"/>
</dbReference>
<feature type="chain" id="PRO_5041367666" description="Lipoprotein" evidence="8">
    <location>
        <begin position="22"/>
        <end position="281"/>
    </location>
</feature>
<evidence type="ECO:0000256" key="4">
    <source>
        <dbReference type="ARBA" id="ARBA00023139"/>
    </source>
</evidence>
<evidence type="ECO:0000256" key="7">
    <source>
        <dbReference type="PIRSR" id="PIRSR002854-1"/>
    </source>
</evidence>
<keyword evidence="10" id="KW-1185">Reference proteome</keyword>
<evidence type="ECO:0000256" key="8">
    <source>
        <dbReference type="SAM" id="SignalP"/>
    </source>
</evidence>
<feature type="signal peptide" evidence="8">
    <location>
        <begin position="1"/>
        <end position="21"/>
    </location>
</feature>
<dbReference type="EMBL" id="JAUNQW010000003">
    <property type="protein sequence ID" value="MDO5456997.1"/>
    <property type="molecule type" value="Genomic_DNA"/>
</dbReference>
<comment type="similarity">
    <text evidence="6">Belongs to the nlpA lipoprotein family.</text>
</comment>
<dbReference type="Gene3D" id="3.40.190.10">
    <property type="entry name" value="Periplasmic binding protein-like II"/>
    <property type="match status" value="2"/>
</dbReference>
<evidence type="ECO:0000256" key="6">
    <source>
        <dbReference type="PIRNR" id="PIRNR002854"/>
    </source>
</evidence>